<feature type="region of interest" description="Disordered" evidence="1">
    <location>
        <begin position="100"/>
        <end position="137"/>
    </location>
</feature>
<evidence type="ECO:0000313" key="2">
    <source>
        <dbReference type="EMBL" id="SOQ48812.1"/>
    </source>
</evidence>
<accession>A0A2H1W7J9</accession>
<feature type="compositionally biased region" description="Basic residues" evidence="1">
    <location>
        <begin position="62"/>
        <end position="77"/>
    </location>
</feature>
<gene>
    <name evidence="2" type="ORF">SFRICE_034421</name>
</gene>
<dbReference type="EMBL" id="ODYU01006717">
    <property type="protein sequence ID" value="SOQ48812.1"/>
    <property type="molecule type" value="Genomic_DNA"/>
</dbReference>
<protein>
    <submittedName>
        <fullName evidence="2">SFRICE_034421</fullName>
    </submittedName>
</protein>
<feature type="compositionally biased region" description="Basic residues" evidence="1">
    <location>
        <begin position="102"/>
        <end position="117"/>
    </location>
</feature>
<reference evidence="2" key="1">
    <citation type="submission" date="2016-07" db="EMBL/GenBank/DDBJ databases">
        <authorList>
            <person name="Bretaudeau A."/>
        </authorList>
    </citation>
    <scope>NUCLEOTIDE SEQUENCE</scope>
    <source>
        <strain evidence="2">Rice</strain>
        <tissue evidence="2">Whole body</tissue>
    </source>
</reference>
<proteinExistence type="predicted"/>
<organism evidence="2">
    <name type="scientific">Spodoptera frugiperda</name>
    <name type="common">Fall armyworm</name>
    <dbReference type="NCBI Taxonomy" id="7108"/>
    <lineage>
        <taxon>Eukaryota</taxon>
        <taxon>Metazoa</taxon>
        <taxon>Ecdysozoa</taxon>
        <taxon>Arthropoda</taxon>
        <taxon>Hexapoda</taxon>
        <taxon>Insecta</taxon>
        <taxon>Pterygota</taxon>
        <taxon>Neoptera</taxon>
        <taxon>Endopterygota</taxon>
        <taxon>Lepidoptera</taxon>
        <taxon>Glossata</taxon>
        <taxon>Ditrysia</taxon>
        <taxon>Noctuoidea</taxon>
        <taxon>Noctuidae</taxon>
        <taxon>Amphipyrinae</taxon>
        <taxon>Spodoptera</taxon>
    </lineage>
</organism>
<dbReference type="AlphaFoldDB" id="A0A2H1W7J9"/>
<name>A0A2H1W7J9_SPOFR</name>
<evidence type="ECO:0000256" key="1">
    <source>
        <dbReference type="SAM" id="MobiDB-lite"/>
    </source>
</evidence>
<sequence>MYACLNCTCAKSQSINPLENAERPTPTRTYYFNEISNELSATITCKDFKMNKMKQDPDAKAKLKKKKKKKNNINKHKRNCEPVNISTDLVAALTALRLDGKPRKKVKSKKKSKKVKAKPVAQEQIAGTSDQPTPQQKAEHCAWNLDCSHMTTTNGPSM</sequence>
<feature type="region of interest" description="Disordered" evidence="1">
    <location>
        <begin position="54"/>
        <end position="77"/>
    </location>
</feature>
<feature type="compositionally biased region" description="Polar residues" evidence="1">
    <location>
        <begin position="125"/>
        <end position="136"/>
    </location>
</feature>